<evidence type="ECO:0000313" key="3">
    <source>
        <dbReference type="Proteomes" id="UP000265703"/>
    </source>
</evidence>
<sequence length="85" mass="10039">MMICTSKRKTIVKEPSDSFTRVAKRTLNILMLINKQSNLDNFDEVLDNMKNDHNDQLNLKKRIESLRIELKEKQKSLSISEFNKK</sequence>
<evidence type="ECO:0000313" key="2">
    <source>
        <dbReference type="EMBL" id="RIA96088.1"/>
    </source>
</evidence>
<organism evidence="2 3">
    <name type="scientific">Glomus cerebriforme</name>
    <dbReference type="NCBI Taxonomy" id="658196"/>
    <lineage>
        <taxon>Eukaryota</taxon>
        <taxon>Fungi</taxon>
        <taxon>Fungi incertae sedis</taxon>
        <taxon>Mucoromycota</taxon>
        <taxon>Glomeromycotina</taxon>
        <taxon>Glomeromycetes</taxon>
        <taxon>Glomerales</taxon>
        <taxon>Glomeraceae</taxon>
        <taxon>Glomus</taxon>
    </lineage>
</organism>
<evidence type="ECO:0000256" key="1">
    <source>
        <dbReference type="SAM" id="Coils"/>
    </source>
</evidence>
<reference evidence="2 3" key="1">
    <citation type="submission" date="2018-06" db="EMBL/GenBank/DDBJ databases">
        <title>Comparative genomics reveals the genomic features of Rhizophagus irregularis, R. cerebriforme, R. diaphanum and Gigaspora rosea, and their symbiotic lifestyle signature.</title>
        <authorList>
            <person name="Morin E."/>
            <person name="San Clemente H."/>
            <person name="Chen E.C.H."/>
            <person name="De La Providencia I."/>
            <person name="Hainaut M."/>
            <person name="Kuo A."/>
            <person name="Kohler A."/>
            <person name="Murat C."/>
            <person name="Tang N."/>
            <person name="Roy S."/>
            <person name="Loubradou J."/>
            <person name="Henrissat B."/>
            <person name="Grigoriev I.V."/>
            <person name="Corradi N."/>
            <person name="Roux C."/>
            <person name="Martin F.M."/>
        </authorList>
    </citation>
    <scope>NUCLEOTIDE SEQUENCE [LARGE SCALE GENOMIC DNA]</scope>
    <source>
        <strain evidence="2 3">DAOM 227022</strain>
    </source>
</reference>
<proteinExistence type="predicted"/>
<feature type="coiled-coil region" evidence="1">
    <location>
        <begin position="32"/>
        <end position="76"/>
    </location>
</feature>
<dbReference type="Proteomes" id="UP000265703">
    <property type="component" value="Unassembled WGS sequence"/>
</dbReference>
<keyword evidence="1" id="KW-0175">Coiled coil</keyword>
<protein>
    <submittedName>
        <fullName evidence="2">Uncharacterized protein</fullName>
    </submittedName>
</protein>
<gene>
    <name evidence="2" type="ORF">C1645_815920</name>
</gene>
<accession>A0A397TD35</accession>
<dbReference type="AlphaFoldDB" id="A0A397TD35"/>
<keyword evidence="3" id="KW-1185">Reference proteome</keyword>
<dbReference type="OrthoDB" id="2379098at2759"/>
<name>A0A397TD35_9GLOM</name>
<dbReference type="EMBL" id="QKYT01000051">
    <property type="protein sequence ID" value="RIA96088.1"/>
    <property type="molecule type" value="Genomic_DNA"/>
</dbReference>
<comment type="caution">
    <text evidence="2">The sequence shown here is derived from an EMBL/GenBank/DDBJ whole genome shotgun (WGS) entry which is preliminary data.</text>
</comment>